<reference evidence="1 2" key="1">
    <citation type="submission" date="2017-04" db="EMBL/GenBank/DDBJ databases">
        <authorList>
            <person name="Afonso C.L."/>
            <person name="Miller P.J."/>
            <person name="Scott M.A."/>
            <person name="Spackman E."/>
            <person name="Goraichik I."/>
            <person name="Dimitrov K.M."/>
            <person name="Suarez D.L."/>
            <person name="Swayne D.E."/>
        </authorList>
    </citation>
    <scope>NUCLEOTIDE SEQUENCE [LARGE SCALE GENOMIC DNA]</scope>
    <source>
        <strain evidence="1 2">DSM 22418</strain>
    </source>
</reference>
<organism evidence="1 2">
    <name type="scientific">Sphingobacterium psychroaquaticum</name>
    <dbReference type="NCBI Taxonomy" id="561061"/>
    <lineage>
        <taxon>Bacteria</taxon>
        <taxon>Pseudomonadati</taxon>
        <taxon>Bacteroidota</taxon>
        <taxon>Sphingobacteriia</taxon>
        <taxon>Sphingobacteriales</taxon>
        <taxon>Sphingobacteriaceae</taxon>
        <taxon>Sphingobacterium</taxon>
    </lineage>
</organism>
<dbReference type="OrthoDB" id="770226at2"/>
<dbReference type="STRING" id="561061.SAMN05660862_2429"/>
<gene>
    <name evidence="1" type="ORF">SAMN05660862_2429</name>
</gene>
<name>A0A1X7K1D7_9SPHI</name>
<dbReference type="EMBL" id="FXAU01000004">
    <property type="protein sequence ID" value="SMG34592.1"/>
    <property type="molecule type" value="Genomic_DNA"/>
</dbReference>
<sequence length="71" mass="8225">MNMLKISDSDWDILKVKLNRKYNSLTAEDLQYNAGEEISLVARLAKRLNRDTTYVEFTLAKEMADLSSNRL</sequence>
<proteinExistence type="predicted"/>
<protein>
    <submittedName>
        <fullName evidence="1">Uncharacterized protein</fullName>
    </submittedName>
</protein>
<dbReference type="Proteomes" id="UP000192980">
    <property type="component" value="Unassembled WGS sequence"/>
</dbReference>
<dbReference type="RefSeq" id="WP_085473170.1">
    <property type="nucleotide sequence ID" value="NZ_CP038029.1"/>
</dbReference>
<evidence type="ECO:0000313" key="2">
    <source>
        <dbReference type="Proteomes" id="UP000192980"/>
    </source>
</evidence>
<evidence type="ECO:0000313" key="1">
    <source>
        <dbReference type="EMBL" id="SMG34592.1"/>
    </source>
</evidence>
<dbReference type="AlphaFoldDB" id="A0A1X7K1D7"/>
<accession>A0A1X7K1D7</accession>
<keyword evidence="2" id="KW-1185">Reference proteome</keyword>